<dbReference type="AlphaFoldDB" id="A0AAV0T8V5"/>
<dbReference type="PANTHER" id="PTHR31198">
    <property type="entry name" value="COILED-COIL DOMAIN-CONTAINING PROTEIN 84"/>
    <property type="match status" value="1"/>
</dbReference>
<evidence type="ECO:0008006" key="4">
    <source>
        <dbReference type="Google" id="ProtNLM"/>
    </source>
</evidence>
<organism evidence="2 3">
    <name type="scientific">Peronospora destructor</name>
    <dbReference type="NCBI Taxonomy" id="86335"/>
    <lineage>
        <taxon>Eukaryota</taxon>
        <taxon>Sar</taxon>
        <taxon>Stramenopiles</taxon>
        <taxon>Oomycota</taxon>
        <taxon>Peronosporomycetes</taxon>
        <taxon>Peronosporales</taxon>
        <taxon>Peronosporaceae</taxon>
        <taxon>Peronospora</taxon>
    </lineage>
</organism>
<feature type="region of interest" description="Disordered" evidence="1">
    <location>
        <begin position="407"/>
        <end position="452"/>
    </location>
</feature>
<dbReference type="Proteomes" id="UP001162029">
    <property type="component" value="Unassembled WGS sequence"/>
</dbReference>
<dbReference type="PANTHER" id="PTHR31198:SF1">
    <property type="entry name" value="CENTROSOMAL AT-AC SPLICING FACTOR"/>
    <property type="match status" value="1"/>
</dbReference>
<accession>A0AAV0T8V5</accession>
<name>A0AAV0T8V5_9STRA</name>
<comment type="caution">
    <text evidence="2">The sequence shown here is derived from an EMBL/GenBank/DDBJ whole genome shotgun (WGS) entry which is preliminary data.</text>
</comment>
<keyword evidence="3" id="KW-1185">Reference proteome</keyword>
<evidence type="ECO:0000256" key="1">
    <source>
        <dbReference type="SAM" id="MobiDB-lite"/>
    </source>
</evidence>
<evidence type="ECO:0000313" key="2">
    <source>
        <dbReference type="EMBL" id="CAI5717223.1"/>
    </source>
</evidence>
<evidence type="ECO:0000313" key="3">
    <source>
        <dbReference type="Proteomes" id="UP001162029"/>
    </source>
</evidence>
<proteinExistence type="predicted"/>
<gene>
    <name evidence="2" type="ORF">PDE001_LOCUS1643</name>
</gene>
<sequence>MADNDVVKKVPYCIVCRHSIAIKWCKHVFSHGHQKAAKQFLQLHLNRLQTLCKTVTFHSLDHFRCVFCDSALVSADALAHFASEVHRKRVQEFCRHHRCDVDRQIRSQLWLQEVQLQEFERRLNASKVSDQVEKKEKDQDVKDTTTERVEAFLSSATSRLQEVQEKWRAIEEISNVEVTRESEQESVLGPQLVRVKCGKTVTSSEGILQNPFGRHEGKRVWGGGIVKVQKTEWILWPIDQLVKEEEHVDQPDMQQTGMEGMPFTHRVTEIAQGEGLSSVKPVSWVACVGNVHTAAVPPWMVQTEEEYKKCNQRKQAVQLPVVATGLTNKADKTRRDVFSELQSKSEYGKDWLPNFGGVWQEGPRSKTKQAFRKAANAAKPSRDLDRARQLLSSPSQLQVQTLLPRVSRAHSQEPQLPPGVQESVPELKREVSSVSTSESKDNASKIANPLDAKKQLLLGQKESLRVKMAAKRRQ</sequence>
<dbReference type="Pfam" id="PF14968">
    <property type="entry name" value="CCDC84"/>
    <property type="match status" value="1"/>
</dbReference>
<protein>
    <recommendedName>
        <fullName evidence="4">Coiled-coil domain-containing protein 84</fullName>
    </recommendedName>
</protein>
<dbReference type="InterPro" id="IPR028015">
    <property type="entry name" value="CCDC84-like"/>
</dbReference>
<dbReference type="EMBL" id="CANTFM010000296">
    <property type="protein sequence ID" value="CAI5717223.1"/>
    <property type="molecule type" value="Genomic_DNA"/>
</dbReference>
<reference evidence="2" key="1">
    <citation type="submission" date="2022-12" db="EMBL/GenBank/DDBJ databases">
        <authorList>
            <person name="Webb A."/>
        </authorList>
    </citation>
    <scope>NUCLEOTIDE SEQUENCE</scope>
    <source>
        <strain evidence="2">Pd1</strain>
    </source>
</reference>